<protein>
    <submittedName>
        <fullName evidence="2">Uncharacterized protein</fullName>
    </submittedName>
</protein>
<feature type="compositionally biased region" description="Polar residues" evidence="1">
    <location>
        <begin position="174"/>
        <end position="189"/>
    </location>
</feature>
<organism evidence="2 3">
    <name type="scientific">Monosiga brevicollis</name>
    <name type="common">Choanoflagellate</name>
    <dbReference type="NCBI Taxonomy" id="81824"/>
    <lineage>
        <taxon>Eukaryota</taxon>
        <taxon>Choanoflagellata</taxon>
        <taxon>Craspedida</taxon>
        <taxon>Salpingoecidae</taxon>
        <taxon>Monosiga</taxon>
    </lineage>
</organism>
<dbReference type="Gene3D" id="3.40.50.300">
    <property type="entry name" value="P-loop containing nucleotide triphosphate hydrolases"/>
    <property type="match status" value="1"/>
</dbReference>
<dbReference type="SUPFAM" id="SSF52540">
    <property type="entry name" value="P-loop containing nucleoside triphosphate hydrolases"/>
    <property type="match status" value="1"/>
</dbReference>
<dbReference type="AlphaFoldDB" id="A9V693"/>
<feature type="region of interest" description="Disordered" evidence="1">
    <location>
        <begin position="131"/>
        <end position="197"/>
    </location>
</feature>
<dbReference type="InParanoid" id="A9V693"/>
<name>A9V693_MONBE</name>
<dbReference type="Proteomes" id="UP000001357">
    <property type="component" value="Unassembled WGS sequence"/>
</dbReference>
<dbReference type="KEGG" id="mbr:MONBRDRAFT_38201"/>
<reference evidence="2 3" key="1">
    <citation type="journal article" date="2008" name="Nature">
        <title>The genome of the choanoflagellate Monosiga brevicollis and the origin of metazoans.</title>
        <authorList>
            <consortium name="JGI Sequencing"/>
            <person name="King N."/>
            <person name="Westbrook M.J."/>
            <person name="Young S.L."/>
            <person name="Kuo A."/>
            <person name="Abedin M."/>
            <person name="Chapman J."/>
            <person name="Fairclough S."/>
            <person name="Hellsten U."/>
            <person name="Isogai Y."/>
            <person name="Letunic I."/>
            <person name="Marr M."/>
            <person name="Pincus D."/>
            <person name="Putnam N."/>
            <person name="Rokas A."/>
            <person name="Wright K.J."/>
            <person name="Zuzow R."/>
            <person name="Dirks W."/>
            <person name="Good M."/>
            <person name="Goodstein D."/>
            <person name="Lemons D."/>
            <person name="Li W."/>
            <person name="Lyons J.B."/>
            <person name="Morris A."/>
            <person name="Nichols S."/>
            <person name="Richter D.J."/>
            <person name="Salamov A."/>
            <person name="Bork P."/>
            <person name="Lim W.A."/>
            <person name="Manning G."/>
            <person name="Miller W.T."/>
            <person name="McGinnis W."/>
            <person name="Shapiro H."/>
            <person name="Tjian R."/>
            <person name="Grigoriev I.V."/>
            <person name="Rokhsar D."/>
        </authorList>
    </citation>
    <scope>NUCLEOTIDE SEQUENCE [LARGE SCALE GENOMIC DNA]</scope>
    <source>
        <strain evidence="3">MX1 / ATCC 50154</strain>
    </source>
</reference>
<dbReference type="RefSeq" id="XP_001748190.1">
    <property type="nucleotide sequence ID" value="XM_001748138.1"/>
</dbReference>
<keyword evidence="3" id="KW-1185">Reference proteome</keyword>
<feature type="non-terminal residue" evidence="2">
    <location>
        <position position="622"/>
    </location>
</feature>
<feature type="compositionally biased region" description="Basic residues" evidence="1">
    <location>
        <begin position="154"/>
        <end position="166"/>
    </location>
</feature>
<proteinExistence type="predicted"/>
<feature type="compositionally biased region" description="Acidic residues" evidence="1">
    <location>
        <begin position="131"/>
        <end position="147"/>
    </location>
</feature>
<dbReference type="InterPro" id="IPR027417">
    <property type="entry name" value="P-loop_NTPase"/>
</dbReference>
<sequence>MATLTREEMLIAALNKAQGNTTKNRSVVCVLVGPGAAGKTTTARSLQNIEFSEERVSTRGGDRMDLLCQLDQDHVIVDKNAFVKVGGVNHTSRGLKVEDHAGDGQDFNAGREGYEFQSMVEAEARLQLDLPEVDDDEDNLIELDSDVTTEAKGRGRNRRRNKKVKDKSKEVDKNGTSSPRRRFSATQPQVAEKAQMTRAQQQVILASMDDSQAEGTHVNFFDMGGQLEFKSLVEGFLRSGNVICIFFTMTELLANLQNAQSLHPDDNYTGLEHFMSWCNSVVSTSSYGPVFLVGTYADAVPDQADRQTISDGIRRELAQRYHEIRDRIVAPSSNEPGASALYYFPVDNTRSGEDAGVQQLRAQLQDALNSSRIANMEVPLELRMWQDLINTLAYPVKEEAVMSAACHAIRQRHGRPLEGLGSITLRDLAELYDETFQTSQRTSTTDADFRKWVDAIHALGTITHFNSAHLENVVVLNPIEPLSYMTLLVRDFRLHRLALDNEVEFSDDFKLLRDEGVLVPELVRHFLGRASEADTRLRNLDEQQQQQILALMMQFKVAVPITYGTGAAYLLPGLLPQRQPTLVDQNIRPTEINEMIADVLKGSFFSLKYDILIGANDDILLP</sequence>
<evidence type="ECO:0000313" key="2">
    <source>
        <dbReference type="EMBL" id="EDQ86951.1"/>
    </source>
</evidence>
<accession>A9V693</accession>
<evidence type="ECO:0000256" key="1">
    <source>
        <dbReference type="SAM" id="MobiDB-lite"/>
    </source>
</evidence>
<dbReference type="GeneID" id="5893417"/>
<evidence type="ECO:0000313" key="3">
    <source>
        <dbReference type="Proteomes" id="UP000001357"/>
    </source>
</evidence>
<gene>
    <name evidence="2" type="ORF">MONBRDRAFT_38201</name>
</gene>
<dbReference type="EMBL" id="CH991562">
    <property type="protein sequence ID" value="EDQ86951.1"/>
    <property type="molecule type" value="Genomic_DNA"/>
</dbReference>